<protein>
    <submittedName>
        <fullName evidence="6">Signal peptide peptidase SppA</fullName>
    </submittedName>
</protein>
<dbReference type="SUPFAM" id="SSF52096">
    <property type="entry name" value="ClpP/crotonase"/>
    <property type="match status" value="1"/>
</dbReference>
<feature type="domain" description="Peptidase S49" evidence="5">
    <location>
        <begin position="132"/>
        <end position="279"/>
    </location>
</feature>
<evidence type="ECO:0000313" key="6">
    <source>
        <dbReference type="EMBL" id="MFC4388449.1"/>
    </source>
</evidence>
<evidence type="ECO:0000259" key="5">
    <source>
        <dbReference type="Pfam" id="PF01343"/>
    </source>
</evidence>
<dbReference type="Gene3D" id="3.90.226.10">
    <property type="entry name" value="2-enoyl-CoA Hydratase, Chain A, domain 1"/>
    <property type="match status" value="2"/>
</dbReference>
<proteinExistence type="inferred from homology"/>
<keyword evidence="2" id="KW-0645">Protease</keyword>
<gene>
    <name evidence="6" type="primary">sppA</name>
    <name evidence="6" type="ORF">ACFOZ1_11625</name>
</gene>
<dbReference type="InterPro" id="IPR047272">
    <property type="entry name" value="S49_SppA_C"/>
</dbReference>
<evidence type="ECO:0000256" key="3">
    <source>
        <dbReference type="ARBA" id="ARBA00022801"/>
    </source>
</evidence>
<dbReference type="Proteomes" id="UP001595880">
    <property type="component" value="Unassembled WGS sequence"/>
</dbReference>
<dbReference type="PANTHER" id="PTHR42987">
    <property type="entry name" value="PEPTIDASE S49"/>
    <property type="match status" value="1"/>
</dbReference>
<dbReference type="Pfam" id="PF01343">
    <property type="entry name" value="Peptidase_S49"/>
    <property type="match status" value="1"/>
</dbReference>
<keyword evidence="7" id="KW-1185">Reference proteome</keyword>
<sequence length="333" mass="36872">MNIKRWIALVIAIGLFFVSIGFQFVGSLFTADFEEAFDFSQFDQEFTETVVEDGSLTKRIAVLHLEGVIQDTSTTSLFSEGLYNHDQFLDMLEYAGEDQSVAGIIIDVNTPGGGVVESAEIHDKILEIKETYNKPIYVSMGNTAASGGYYISAPTDKIVAHKATLTGSIGVIMESINFAGLAEDLGVDFNTIKSGEFKDIMSSTREMSEEERAILQAMIDDMYSDFVQVIVDGRDMSEERVRELADGRVYTGSQALEVNLVDAIGSLEDTITMMKEEHDLIDAQVIEYEQGFPFGSVFGMKLASMFRSNTDLVGIKELLQQSNAPRAMYLYSR</sequence>
<evidence type="ECO:0000256" key="1">
    <source>
        <dbReference type="ARBA" id="ARBA00008683"/>
    </source>
</evidence>
<evidence type="ECO:0000313" key="7">
    <source>
        <dbReference type="Proteomes" id="UP001595880"/>
    </source>
</evidence>
<dbReference type="InterPro" id="IPR029045">
    <property type="entry name" value="ClpP/crotonase-like_dom_sf"/>
</dbReference>
<organism evidence="6 7">
    <name type="scientific">Gracilibacillus marinus</name>
    <dbReference type="NCBI Taxonomy" id="630535"/>
    <lineage>
        <taxon>Bacteria</taxon>
        <taxon>Bacillati</taxon>
        <taxon>Bacillota</taxon>
        <taxon>Bacilli</taxon>
        <taxon>Bacillales</taxon>
        <taxon>Bacillaceae</taxon>
        <taxon>Gracilibacillus</taxon>
    </lineage>
</organism>
<keyword evidence="3" id="KW-0378">Hydrolase</keyword>
<accession>A0ABV8VW92</accession>
<dbReference type="EMBL" id="JBHSDV010000003">
    <property type="protein sequence ID" value="MFC4388449.1"/>
    <property type="molecule type" value="Genomic_DNA"/>
</dbReference>
<dbReference type="RefSeq" id="WP_390199466.1">
    <property type="nucleotide sequence ID" value="NZ_JBHSDV010000003.1"/>
</dbReference>
<evidence type="ECO:0000256" key="2">
    <source>
        <dbReference type="ARBA" id="ARBA00022670"/>
    </source>
</evidence>
<dbReference type="InterPro" id="IPR002142">
    <property type="entry name" value="Peptidase_S49"/>
</dbReference>
<dbReference type="PANTHER" id="PTHR42987:SF7">
    <property type="entry name" value="SIGNAL PEPTIDE PEPTIDASE SPPA-RELATED"/>
    <property type="match status" value="1"/>
</dbReference>
<comment type="caution">
    <text evidence="6">The sequence shown here is derived from an EMBL/GenBank/DDBJ whole genome shotgun (WGS) entry which is preliminary data.</text>
</comment>
<evidence type="ECO:0000256" key="4">
    <source>
        <dbReference type="ARBA" id="ARBA00022825"/>
    </source>
</evidence>
<comment type="similarity">
    <text evidence="1">Belongs to the peptidase S49 family.</text>
</comment>
<dbReference type="NCBIfam" id="TIGR00706">
    <property type="entry name" value="SppA_dom"/>
    <property type="match status" value="1"/>
</dbReference>
<keyword evidence="4" id="KW-0720">Serine protease</keyword>
<reference evidence="7" key="1">
    <citation type="journal article" date="2019" name="Int. J. Syst. Evol. Microbiol.">
        <title>The Global Catalogue of Microorganisms (GCM) 10K type strain sequencing project: providing services to taxonomists for standard genome sequencing and annotation.</title>
        <authorList>
            <consortium name="The Broad Institute Genomics Platform"/>
            <consortium name="The Broad Institute Genome Sequencing Center for Infectious Disease"/>
            <person name="Wu L."/>
            <person name="Ma J."/>
        </authorList>
    </citation>
    <scope>NUCLEOTIDE SEQUENCE [LARGE SCALE GENOMIC DNA]</scope>
    <source>
        <strain evidence="7">KACC 14058</strain>
    </source>
</reference>
<dbReference type="CDD" id="cd07023">
    <property type="entry name" value="S49_Sppa_N_C"/>
    <property type="match status" value="1"/>
</dbReference>
<dbReference type="InterPro" id="IPR004635">
    <property type="entry name" value="Pept_S49_SppA"/>
</dbReference>
<name>A0ABV8VW92_9BACI</name>